<organism evidence="2 3">
    <name type="scientific">Blattamonas nauphoetae</name>
    <dbReference type="NCBI Taxonomy" id="2049346"/>
    <lineage>
        <taxon>Eukaryota</taxon>
        <taxon>Metamonada</taxon>
        <taxon>Preaxostyla</taxon>
        <taxon>Oxymonadida</taxon>
        <taxon>Blattamonas</taxon>
    </lineage>
</organism>
<evidence type="ECO:0000256" key="1">
    <source>
        <dbReference type="SAM" id="MobiDB-lite"/>
    </source>
</evidence>
<feature type="region of interest" description="Disordered" evidence="1">
    <location>
        <begin position="186"/>
        <end position="245"/>
    </location>
</feature>
<reference evidence="2 3" key="1">
    <citation type="journal article" date="2022" name="bioRxiv">
        <title>Genomics of Preaxostyla Flagellates Illuminates Evolutionary Transitions and the Path Towards Mitochondrial Loss.</title>
        <authorList>
            <person name="Novak L.V.F."/>
            <person name="Treitli S.C."/>
            <person name="Pyrih J."/>
            <person name="Halakuc P."/>
            <person name="Pipaliya S.V."/>
            <person name="Vacek V."/>
            <person name="Brzon O."/>
            <person name="Soukal P."/>
            <person name="Eme L."/>
            <person name="Dacks J.B."/>
            <person name="Karnkowska A."/>
            <person name="Elias M."/>
            <person name="Hampl V."/>
        </authorList>
    </citation>
    <scope>NUCLEOTIDE SEQUENCE [LARGE SCALE GENOMIC DNA]</scope>
    <source>
        <strain evidence="2">NAU3</strain>
        <tissue evidence="2">Gut</tissue>
    </source>
</reference>
<feature type="compositionally biased region" description="Basic and acidic residues" evidence="1">
    <location>
        <begin position="193"/>
        <end position="203"/>
    </location>
</feature>
<name>A0ABQ9Y3D0_9EUKA</name>
<feature type="compositionally biased region" description="Low complexity" evidence="1">
    <location>
        <begin position="134"/>
        <end position="143"/>
    </location>
</feature>
<evidence type="ECO:0000313" key="3">
    <source>
        <dbReference type="Proteomes" id="UP001281761"/>
    </source>
</evidence>
<feature type="compositionally biased region" description="Low complexity" evidence="1">
    <location>
        <begin position="206"/>
        <end position="227"/>
    </location>
</feature>
<sequence length="245" mass="27026">MQSPPRSSSPRRPESKQRSPNDSRTDRTINQTPVKPLKTRVNRDSLVDDGIDSSEPHVGQEISSPVRSPRNIPEKTTICRRPDLPGKQERIDHHKSPFVKRGQTDDGLPKQSPTKRDEAVTDDSLKSTPRDVSESSLLSSKSSELLEELHSSSSTPPPLTSDGVNQPLVTPIVQKRDDIVAMSSMIMASPATKPRERERKTPARIDTFGDSFSLTSTFGTTSQQSQSIKVPRTAGPLSPKKTEQE</sequence>
<gene>
    <name evidence="2" type="ORF">BLNAU_6742</name>
</gene>
<dbReference type="EMBL" id="JARBJD010000039">
    <property type="protein sequence ID" value="KAK2958255.1"/>
    <property type="molecule type" value="Genomic_DNA"/>
</dbReference>
<evidence type="ECO:0000313" key="2">
    <source>
        <dbReference type="EMBL" id="KAK2958255.1"/>
    </source>
</evidence>
<keyword evidence="3" id="KW-1185">Reference proteome</keyword>
<feature type="compositionally biased region" description="Basic and acidic residues" evidence="1">
    <location>
        <begin position="102"/>
        <end position="133"/>
    </location>
</feature>
<feature type="compositionally biased region" description="Low complexity" evidence="1">
    <location>
        <begin position="1"/>
        <end position="10"/>
    </location>
</feature>
<proteinExistence type="predicted"/>
<accession>A0ABQ9Y3D0</accession>
<dbReference type="Proteomes" id="UP001281761">
    <property type="component" value="Unassembled WGS sequence"/>
</dbReference>
<protein>
    <submittedName>
        <fullName evidence="2">Uncharacterized protein</fullName>
    </submittedName>
</protein>
<feature type="compositionally biased region" description="Basic and acidic residues" evidence="1">
    <location>
        <begin position="80"/>
        <end position="95"/>
    </location>
</feature>
<feature type="region of interest" description="Disordered" evidence="1">
    <location>
        <begin position="1"/>
        <end position="168"/>
    </location>
</feature>
<feature type="compositionally biased region" description="Basic and acidic residues" evidence="1">
    <location>
        <begin position="11"/>
        <end position="27"/>
    </location>
</feature>
<comment type="caution">
    <text evidence="2">The sequence shown here is derived from an EMBL/GenBank/DDBJ whole genome shotgun (WGS) entry which is preliminary data.</text>
</comment>